<sequence>MEAYSGFAEVYDLFMDNVPYEKWSRYLIEVLKQYQITDGLILDLGCGTGKMTRLLAQAGYDMIGVDISEEMLGIARMQEAEDSGILYLNQDMREFELYGTVRAVVSVCDSMNYITSEEELLTVFSLVNNYLDPGGIFIFDLNTLYKYRNVLGETTICENRTEGSFIWDNYYDEEEQMNEYDLTLFIREEDGRYRKYEETHYQRGYELETIKKLIEQSGLEFLACYGEDSNEPPAEDCERVYFIARECTKKEN</sequence>
<dbReference type="RefSeq" id="WP_186867496.1">
    <property type="nucleotide sequence ID" value="NZ_JACOPH010000011.1"/>
</dbReference>
<protein>
    <submittedName>
        <fullName evidence="3">Class I SAM-dependent methyltransferase</fullName>
    </submittedName>
</protein>
<reference evidence="3" key="1">
    <citation type="submission" date="2020-08" db="EMBL/GenBank/DDBJ databases">
        <title>Genome public.</title>
        <authorList>
            <person name="Liu C."/>
            <person name="Sun Q."/>
        </authorList>
    </citation>
    <scope>NUCLEOTIDE SEQUENCE</scope>
    <source>
        <strain evidence="3">BX1005</strain>
    </source>
</reference>
<dbReference type="GO" id="GO:0032259">
    <property type="term" value="P:methylation"/>
    <property type="evidence" value="ECO:0007669"/>
    <property type="project" value="UniProtKB-KW"/>
</dbReference>
<keyword evidence="3" id="KW-0489">Methyltransferase</keyword>
<dbReference type="CDD" id="cd02440">
    <property type="entry name" value="AdoMet_MTases"/>
    <property type="match status" value="1"/>
</dbReference>
<dbReference type="AlphaFoldDB" id="A0A923RTK9"/>
<dbReference type="Gene3D" id="3.40.50.150">
    <property type="entry name" value="Vaccinia Virus protein VP39"/>
    <property type="match status" value="1"/>
</dbReference>
<dbReference type="EMBL" id="JACOPH010000011">
    <property type="protein sequence ID" value="MBC5714861.1"/>
    <property type="molecule type" value="Genomic_DNA"/>
</dbReference>
<keyword evidence="1" id="KW-0808">Transferase</keyword>
<evidence type="ECO:0000256" key="1">
    <source>
        <dbReference type="ARBA" id="ARBA00022679"/>
    </source>
</evidence>
<keyword evidence="4" id="KW-1185">Reference proteome</keyword>
<dbReference type="Gene3D" id="2.20.25.110">
    <property type="entry name" value="S-adenosyl-L-methionine-dependent methyltransferases"/>
    <property type="match status" value="1"/>
</dbReference>
<name>A0A923RTK9_9FIRM</name>
<dbReference type="InterPro" id="IPR029063">
    <property type="entry name" value="SAM-dependent_MTases_sf"/>
</dbReference>
<feature type="domain" description="Methyltransferase" evidence="2">
    <location>
        <begin position="41"/>
        <end position="135"/>
    </location>
</feature>
<dbReference type="InterPro" id="IPR041698">
    <property type="entry name" value="Methyltransf_25"/>
</dbReference>
<evidence type="ECO:0000259" key="2">
    <source>
        <dbReference type="Pfam" id="PF13649"/>
    </source>
</evidence>
<organism evidence="3 4">
    <name type="scientific">Roseburia zhanii</name>
    <dbReference type="NCBI Taxonomy" id="2763064"/>
    <lineage>
        <taxon>Bacteria</taxon>
        <taxon>Bacillati</taxon>
        <taxon>Bacillota</taxon>
        <taxon>Clostridia</taxon>
        <taxon>Lachnospirales</taxon>
        <taxon>Lachnospiraceae</taxon>
        <taxon>Roseburia</taxon>
    </lineage>
</organism>
<gene>
    <name evidence="3" type="ORF">H8S17_11735</name>
</gene>
<dbReference type="PANTHER" id="PTHR43861">
    <property type="entry name" value="TRANS-ACONITATE 2-METHYLTRANSFERASE-RELATED"/>
    <property type="match status" value="1"/>
</dbReference>
<dbReference type="GO" id="GO:0008168">
    <property type="term" value="F:methyltransferase activity"/>
    <property type="evidence" value="ECO:0007669"/>
    <property type="project" value="UniProtKB-KW"/>
</dbReference>
<dbReference type="Pfam" id="PF13649">
    <property type="entry name" value="Methyltransf_25"/>
    <property type="match status" value="1"/>
</dbReference>
<proteinExistence type="predicted"/>
<comment type="caution">
    <text evidence="3">The sequence shown here is derived from an EMBL/GenBank/DDBJ whole genome shotgun (WGS) entry which is preliminary data.</text>
</comment>
<accession>A0A923RTK9</accession>
<evidence type="ECO:0000313" key="4">
    <source>
        <dbReference type="Proteomes" id="UP000606720"/>
    </source>
</evidence>
<dbReference type="Proteomes" id="UP000606720">
    <property type="component" value="Unassembled WGS sequence"/>
</dbReference>
<evidence type="ECO:0000313" key="3">
    <source>
        <dbReference type="EMBL" id="MBC5714861.1"/>
    </source>
</evidence>
<dbReference type="SUPFAM" id="SSF53335">
    <property type="entry name" value="S-adenosyl-L-methionine-dependent methyltransferases"/>
    <property type="match status" value="1"/>
</dbReference>